<dbReference type="EMBL" id="LAZR01058157">
    <property type="protein sequence ID" value="KKK70511.1"/>
    <property type="molecule type" value="Genomic_DNA"/>
</dbReference>
<sequence>MSIKDIPTKGKCFNCHAEVSDFFYCFGCKEFICNGESCEGGVGYSLASATGYGHESEDHLVEFDDEDGE</sequence>
<proteinExistence type="predicted"/>
<dbReference type="AlphaFoldDB" id="A0A0F9AE75"/>
<gene>
    <name evidence="1" type="ORF">LCGC14_2923250</name>
</gene>
<organism evidence="1">
    <name type="scientific">marine sediment metagenome</name>
    <dbReference type="NCBI Taxonomy" id="412755"/>
    <lineage>
        <taxon>unclassified sequences</taxon>
        <taxon>metagenomes</taxon>
        <taxon>ecological metagenomes</taxon>
    </lineage>
</organism>
<comment type="caution">
    <text evidence="1">The sequence shown here is derived from an EMBL/GenBank/DDBJ whole genome shotgun (WGS) entry which is preliminary data.</text>
</comment>
<protein>
    <submittedName>
        <fullName evidence="1">Uncharacterized protein</fullName>
    </submittedName>
</protein>
<reference evidence="1" key="1">
    <citation type="journal article" date="2015" name="Nature">
        <title>Complex archaea that bridge the gap between prokaryotes and eukaryotes.</title>
        <authorList>
            <person name="Spang A."/>
            <person name="Saw J.H."/>
            <person name="Jorgensen S.L."/>
            <person name="Zaremba-Niedzwiedzka K."/>
            <person name="Martijn J."/>
            <person name="Lind A.E."/>
            <person name="van Eijk R."/>
            <person name="Schleper C."/>
            <person name="Guy L."/>
            <person name="Ettema T.J."/>
        </authorList>
    </citation>
    <scope>NUCLEOTIDE SEQUENCE</scope>
</reference>
<evidence type="ECO:0000313" key="1">
    <source>
        <dbReference type="EMBL" id="KKK70511.1"/>
    </source>
</evidence>
<accession>A0A0F9AE75</accession>
<name>A0A0F9AE75_9ZZZZ</name>